<evidence type="ECO:0000313" key="2">
    <source>
        <dbReference type="EMBL" id="TSE05036.1"/>
    </source>
</evidence>
<comment type="caution">
    <text evidence="2">The sequence shown here is derived from an EMBL/GenBank/DDBJ whole genome shotgun (WGS) entry which is preliminary data.</text>
</comment>
<dbReference type="EMBL" id="VLNR01000067">
    <property type="protein sequence ID" value="TSE05036.1"/>
    <property type="molecule type" value="Genomic_DNA"/>
</dbReference>
<dbReference type="SUPFAM" id="SSF50475">
    <property type="entry name" value="FMN-binding split barrel"/>
    <property type="match status" value="2"/>
</dbReference>
<dbReference type="AlphaFoldDB" id="A0A554VDP3"/>
<dbReference type="RefSeq" id="WP_143918241.1">
    <property type="nucleotide sequence ID" value="NZ_CANMIK010000073.1"/>
</dbReference>
<evidence type="ECO:0000259" key="1">
    <source>
        <dbReference type="Pfam" id="PF01243"/>
    </source>
</evidence>
<evidence type="ECO:0000313" key="3">
    <source>
        <dbReference type="Proteomes" id="UP000318833"/>
    </source>
</evidence>
<dbReference type="Gene3D" id="2.30.110.10">
    <property type="entry name" value="Electron Transport, Fmn-binding Protein, Chain A"/>
    <property type="match status" value="2"/>
</dbReference>
<gene>
    <name evidence="2" type="ORF">FOF46_24165</name>
</gene>
<keyword evidence="3" id="KW-1185">Reference proteome</keyword>
<proteinExistence type="predicted"/>
<organism evidence="2 3">
    <name type="scientific">Aquimarina algiphila</name>
    <dbReference type="NCBI Taxonomy" id="2047982"/>
    <lineage>
        <taxon>Bacteria</taxon>
        <taxon>Pseudomonadati</taxon>
        <taxon>Bacteroidota</taxon>
        <taxon>Flavobacteriia</taxon>
        <taxon>Flavobacteriales</taxon>
        <taxon>Flavobacteriaceae</taxon>
        <taxon>Aquimarina</taxon>
    </lineage>
</organism>
<dbReference type="InterPro" id="IPR012349">
    <property type="entry name" value="Split_barrel_FMN-bd"/>
</dbReference>
<dbReference type="InterPro" id="IPR011576">
    <property type="entry name" value="Pyridox_Oxase_N"/>
</dbReference>
<accession>A0A554VDP3</accession>
<dbReference type="PANTHER" id="PTHR42815:SF2">
    <property type="entry name" value="FAD-BINDING, PUTATIVE (AFU_ORTHOLOGUE AFUA_6G07600)-RELATED"/>
    <property type="match status" value="1"/>
</dbReference>
<dbReference type="Proteomes" id="UP000318833">
    <property type="component" value="Unassembled WGS sequence"/>
</dbReference>
<sequence>MSTYFHKGELELQKKYDAWHDPKLVERLLKDSIVSTLIPFIEHQTTLILSTYDDDNIWASMLIGDTGFVKVKTSKLVHIDLSKVKSTKTDIGFKNIKKHSKVGLLFIDTSTRTRYRLNGFAHLSKELLSIEVLEAYPNCPKYIQQRVITLSENTSSLGIEVVKGMTLLDHHKEWIKEADTFFLGSMNTDGDMDASHRGGHSGFVDILKNGTLKIPDYTGNNLFNTLGNFLEYPKAGLLFIDYEKGHSLQLSGNVELLLDQETSSDIEKTTGTGRYWLFKTKHWIQTQNHNKVDWKFINFSPFNP</sequence>
<protein>
    <recommendedName>
        <fullName evidence="1">Pyridoxamine 5'-phosphate oxidase N-terminal domain-containing protein</fullName>
    </recommendedName>
</protein>
<dbReference type="OrthoDB" id="9796486at2"/>
<reference evidence="2 3" key="1">
    <citation type="submission" date="2019-07" db="EMBL/GenBank/DDBJ databases">
        <title>The draft genome sequence of Aquimarina algiphila M91.</title>
        <authorList>
            <person name="Meng X."/>
        </authorList>
    </citation>
    <scope>NUCLEOTIDE SEQUENCE [LARGE SCALE GENOMIC DNA]</scope>
    <source>
        <strain evidence="2 3">M91</strain>
    </source>
</reference>
<feature type="domain" description="Pyridoxamine 5'-phosphate oxidase N-terminal" evidence="1">
    <location>
        <begin position="168"/>
        <end position="265"/>
    </location>
</feature>
<dbReference type="Pfam" id="PF01243">
    <property type="entry name" value="PNPOx_N"/>
    <property type="match status" value="1"/>
</dbReference>
<name>A0A554VDP3_9FLAO</name>
<dbReference type="PANTHER" id="PTHR42815">
    <property type="entry name" value="FAD-BINDING, PUTATIVE (AFU_ORTHOLOGUE AFUA_6G07600)-RELATED"/>
    <property type="match status" value="1"/>
</dbReference>